<evidence type="ECO:0008006" key="4">
    <source>
        <dbReference type="Google" id="ProtNLM"/>
    </source>
</evidence>
<dbReference type="AlphaFoldDB" id="A0A2C9EVJ4"/>
<feature type="coiled-coil region" evidence="1">
    <location>
        <begin position="81"/>
        <end position="108"/>
    </location>
</feature>
<accession>A0A2C9EVJ4</accession>
<sequence>MSPDLWSFALKTYALPGVQEACLQLQDGGANVCLLLCGAWLGQRGVDCDKQRLQALEELAAPWYQEVVEPLRKLRIEWRAAAASDVQLSTLREQLKALELDAERQLLLRLQEGARKWPEAQARSLNDWLEGLAAEAAVRNRNALQVLRIAVAGA</sequence>
<dbReference type="eggNOG" id="COG5589">
    <property type="taxonomic scope" value="Bacteria"/>
</dbReference>
<dbReference type="KEGG" id="pprc:PFLCHA0_c59520"/>
<dbReference type="EMBL" id="CP003190">
    <property type="protein sequence ID" value="AGL87680.1"/>
    <property type="molecule type" value="Genomic_DNA"/>
</dbReference>
<evidence type="ECO:0000256" key="1">
    <source>
        <dbReference type="SAM" id="Coils"/>
    </source>
</evidence>
<dbReference type="Proteomes" id="UP000013940">
    <property type="component" value="Chromosome"/>
</dbReference>
<reference evidence="3" key="1">
    <citation type="journal article" date="2014" name="Genome Announc.">
        <title>Full-genome sequence of the plant growth-promoting bacterium Pseudomonas protegens CHA0.</title>
        <authorList>
            <person name="Jousset A."/>
            <person name="Schuldes J."/>
            <person name="Keel C."/>
            <person name="Maurhofer M."/>
            <person name="Daniel R."/>
            <person name="Scheu S."/>
            <person name="Thuermer A."/>
        </authorList>
    </citation>
    <scope>NUCLEOTIDE SEQUENCE [LARGE SCALE GENOMIC DNA]</scope>
    <source>
        <strain evidence="3">DSM 19095 / LMG 27888 / CFBP 6595 / CHA0</strain>
    </source>
</reference>
<keyword evidence="1" id="KW-0175">Coiled coil</keyword>
<dbReference type="HOGENOM" id="CLU_119976_1_0_6"/>
<dbReference type="InterPro" id="IPR012659">
    <property type="entry name" value="CHP02444"/>
</dbReference>
<protein>
    <recommendedName>
        <fullName evidence="4">TIGR02444 family protein</fullName>
    </recommendedName>
</protein>
<proteinExistence type="predicted"/>
<evidence type="ECO:0000313" key="3">
    <source>
        <dbReference type="Proteomes" id="UP000013940"/>
    </source>
</evidence>
<gene>
    <name evidence="2" type="ORF">PFLCHA0_c59520</name>
</gene>
<dbReference type="GeneID" id="57478952"/>
<dbReference type="Pfam" id="PF09523">
    <property type="entry name" value="DUF2390"/>
    <property type="match status" value="1"/>
</dbReference>
<dbReference type="RefSeq" id="WP_011064167.1">
    <property type="nucleotide sequence ID" value="NC_021237.1"/>
</dbReference>
<organism evidence="2 3">
    <name type="scientific">Pseudomonas protegens (strain DSM 19095 / LMG 27888 / CFBP 6595 / CHA0)</name>
    <dbReference type="NCBI Taxonomy" id="1124983"/>
    <lineage>
        <taxon>Bacteria</taxon>
        <taxon>Pseudomonadati</taxon>
        <taxon>Pseudomonadota</taxon>
        <taxon>Gammaproteobacteria</taxon>
        <taxon>Pseudomonadales</taxon>
        <taxon>Pseudomonadaceae</taxon>
        <taxon>Pseudomonas</taxon>
    </lineage>
</organism>
<name>A0A2C9EVJ4_PSEPH</name>
<dbReference type="NCBIfam" id="TIGR02444">
    <property type="entry name" value="TIGR02444 family protein"/>
    <property type="match status" value="1"/>
</dbReference>
<evidence type="ECO:0000313" key="2">
    <source>
        <dbReference type="EMBL" id="AGL87680.1"/>
    </source>
</evidence>